<sequence>MIKKLTTNVTTSTNKKSGKILEKCLQCERSLNKHCSRIMLKELVRQERPVRAQEIQPTSNQNKLESQQISFDEAYVPLIYFTFIKRFTSTFFYYYIELYNYESHENGGGQTTKRSTISNENIEGNKNTKNNDLDSK</sequence>
<dbReference type="EnsemblMetazoa" id="HelroT189349">
    <property type="protein sequence ID" value="HelroP189349"/>
    <property type="gene ID" value="HelroG189349"/>
</dbReference>
<organism evidence="3 4">
    <name type="scientific">Helobdella robusta</name>
    <name type="common">Californian leech</name>
    <dbReference type="NCBI Taxonomy" id="6412"/>
    <lineage>
        <taxon>Eukaryota</taxon>
        <taxon>Metazoa</taxon>
        <taxon>Spiralia</taxon>
        <taxon>Lophotrochozoa</taxon>
        <taxon>Annelida</taxon>
        <taxon>Clitellata</taxon>
        <taxon>Hirudinea</taxon>
        <taxon>Rhynchobdellida</taxon>
        <taxon>Glossiphoniidae</taxon>
        <taxon>Helobdella</taxon>
    </lineage>
</organism>
<proteinExistence type="predicted"/>
<keyword evidence="4" id="KW-1185">Reference proteome</keyword>
<dbReference type="CTD" id="20211245"/>
<dbReference type="KEGG" id="hro:HELRODRAFT_189349"/>
<accession>T1FQZ8</accession>
<evidence type="ECO:0000313" key="2">
    <source>
        <dbReference type="EMBL" id="ESN96740.1"/>
    </source>
</evidence>
<dbReference type="GeneID" id="20211245"/>
<dbReference type="AlphaFoldDB" id="T1FQZ8"/>
<dbReference type="Proteomes" id="UP000015101">
    <property type="component" value="Unassembled WGS sequence"/>
</dbReference>
<evidence type="ECO:0000256" key="1">
    <source>
        <dbReference type="SAM" id="MobiDB-lite"/>
    </source>
</evidence>
<dbReference type="HOGENOM" id="CLU_1877675_0_0_1"/>
<dbReference type="EMBL" id="AMQM01001478">
    <property type="status" value="NOT_ANNOTATED_CDS"/>
    <property type="molecule type" value="Genomic_DNA"/>
</dbReference>
<feature type="region of interest" description="Disordered" evidence="1">
    <location>
        <begin position="103"/>
        <end position="136"/>
    </location>
</feature>
<evidence type="ECO:0000313" key="4">
    <source>
        <dbReference type="Proteomes" id="UP000015101"/>
    </source>
</evidence>
<dbReference type="EMBL" id="KB097495">
    <property type="protein sequence ID" value="ESN96740.1"/>
    <property type="molecule type" value="Genomic_DNA"/>
</dbReference>
<gene>
    <name evidence="3" type="primary">20211245</name>
    <name evidence="2" type="ORF">HELRODRAFT_189349</name>
</gene>
<reference evidence="4" key="1">
    <citation type="submission" date="2012-12" db="EMBL/GenBank/DDBJ databases">
        <authorList>
            <person name="Hellsten U."/>
            <person name="Grimwood J."/>
            <person name="Chapman J.A."/>
            <person name="Shapiro H."/>
            <person name="Aerts A."/>
            <person name="Otillar R.P."/>
            <person name="Terry A.Y."/>
            <person name="Boore J.L."/>
            <person name="Simakov O."/>
            <person name="Marletaz F."/>
            <person name="Cho S.-J."/>
            <person name="Edsinger-Gonzales E."/>
            <person name="Havlak P."/>
            <person name="Kuo D.-H."/>
            <person name="Larsson T."/>
            <person name="Lv J."/>
            <person name="Arendt D."/>
            <person name="Savage R."/>
            <person name="Osoegawa K."/>
            <person name="de Jong P."/>
            <person name="Lindberg D.R."/>
            <person name="Seaver E.C."/>
            <person name="Weisblat D.A."/>
            <person name="Putnam N.H."/>
            <person name="Grigoriev I.V."/>
            <person name="Rokhsar D.S."/>
        </authorList>
    </citation>
    <scope>NUCLEOTIDE SEQUENCE</scope>
</reference>
<reference evidence="2 4" key="2">
    <citation type="journal article" date="2013" name="Nature">
        <title>Insights into bilaterian evolution from three spiralian genomes.</title>
        <authorList>
            <person name="Simakov O."/>
            <person name="Marletaz F."/>
            <person name="Cho S.J."/>
            <person name="Edsinger-Gonzales E."/>
            <person name="Havlak P."/>
            <person name="Hellsten U."/>
            <person name="Kuo D.H."/>
            <person name="Larsson T."/>
            <person name="Lv J."/>
            <person name="Arendt D."/>
            <person name="Savage R."/>
            <person name="Osoegawa K."/>
            <person name="de Jong P."/>
            <person name="Grimwood J."/>
            <person name="Chapman J.A."/>
            <person name="Shapiro H."/>
            <person name="Aerts A."/>
            <person name="Otillar R.P."/>
            <person name="Terry A.Y."/>
            <person name="Boore J.L."/>
            <person name="Grigoriev I.V."/>
            <person name="Lindberg D.R."/>
            <person name="Seaver E.C."/>
            <person name="Weisblat D.A."/>
            <person name="Putnam N.H."/>
            <person name="Rokhsar D.S."/>
        </authorList>
    </citation>
    <scope>NUCLEOTIDE SEQUENCE</scope>
</reference>
<protein>
    <submittedName>
        <fullName evidence="2 3">Uncharacterized protein</fullName>
    </submittedName>
</protein>
<reference evidence="3" key="3">
    <citation type="submission" date="2015-06" db="UniProtKB">
        <authorList>
            <consortium name="EnsemblMetazoa"/>
        </authorList>
    </citation>
    <scope>IDENTIFICATION</scope>
</reference>
<dbReference type="RefSeq" id="XP_009025854.1">
    <property type="nucleotide sequence ID" value="XM_009027606.1"/>
</dbReference>
<name>T1FQZ8_HELRO</name>
<dbReference type="InParanoid" id="T1FQZ8"/>
<evidence type="ECO:0000313" key="3">
    <source>
        <dbReference type="EnsemblMetazoa" id="HelroP189349"/>
    </source>
</evidence>
<feature type="compositionally biased region" description="Polar residues" evidence="1">
    <location>
        <begin position="111"/>
        <end position="128"/>
    </location>
</feature>